<name>A0ABT1YN20_9BACL</name>
<keyword evidence="2" id="KW-1185">Reference proteome</keyword>
<dbReference type="EMBL" id="JANQBD010000016">
    <property type="protein sequence ID" value="MCR8633794.1"/>
    <property type="molecule type" value="Genomic_DNA"/>
</dbReference>
<evidence type="ECO:0000313" key="2">
    <source>
        <dbReference type="Proteomes" id="UP001300012"/>
    </source>
</evidence>
<dbReference type="RefSeq" id="WP_258215361.1">
    <property type="nucleotide sequence ID" value="NZ_JANQBD010000016.1"/>
</dbReference>
<gene>
    <name evidence="1" type="ORF">NV381_21645</name>
</gene>
<proteinExistence type="predicted"/>
<evidence type="ECO:0008006" key="3">
    <source>
        <dbReference type="Google" id="ProtNLM"/>
    </source>
</evidence>
<organism evidence="1 2">
    <name type="scientific">Paenibacillus radicis</name>
    <name type="common">ex Xue et al. 2023</name>
    <dbReference type="NCBI Taxonomy" id="2972489"/>
    <lineage>
        <taxon>Bacteria</taxon>
        <taxon>Bacillati</taxon>
        <taxon>Bacillota</taxon>
        <taxon>Bacilli</taxon>
        <taxon>Bacillales</taxon>
        <taxon>Paenibacillaceae</taxon>
        <taxon>Paenibacillus</taxon>
    </lineage>
</organism>
<dbReference type="SUPFAM" id="SSF55811">
    <property type="entry name" value="Nudix"/>
    <property type="match status" value="1"/>
</dbReference>
<comment type="caution">
    <text evidence="1">The sequence shown here is derived from an EMBL/GenBank/DDBJ whole genome shotgun (WGS) entry which is preliminary data.</text>
</comment>
<dbReference type="InterPro" id="IPR015797">
    <property type="entry name" value="NUDIX_hydrolase-like_dom_sf"/>
</dbReference>
<accession>A0ABT1YN20</accession>
<dbReference type="Gene3D" id="3.90.79.10">
    <property type="entry name" value="Nucleoside Triphosphate Pyrophosphohydrolase"/>
    <property type="match status" value="1"/>
</dbReference>
<dbReference type="Proteomes" id="UP001300012">
    <property type="component" value="Unassembled WGS sequence"/>
</dbReference>
<sequence>MGEARFYYKNIDAPTPNQPTSVGVVALIENDNKLLMEKRTDSGKWAIIGGAIKKDESLILNSQMET</sequence>
<evidence type="ECO:0000313" key="1">
    <source>
        <dbReference type="EMBL" id="MCR8633794.1"/>
    </source>
</evidence>
<reference evidence="1 2" key="1">
    <citation type="submission" date="2022-08" db="EMBL/GenBank/DDBJ databases">
        <title>Paenibacillus endoradicis sp. nov., Paenibacillus radicibacter sp. nov and Paenibacillus pararadicis sp. nov., three cold-adapted plant growth-promoting bacteria isolated from root of Larix gmelinii in Great Khingan.</title>
        <authorList>
            <person name="Xue H."/>
        </authorList>
    </citation>
    <scope>NUCLEOTIDE SEQUENCE [LARGE SCALE GENOMIC DNA]</scope>
    <source>
        <strain evidence="1 2">N5-1-1-5</strain>
    </source>
</reference>
<protein>
    <recommendedName>
        <fullName evidence="3">Nudix hydrolase domain-containing protein</fullName>
    </recommendedName>
</protein>